<sequence>MPRPETVPRSMRAVVLDEFGAPEMLRLRDVPTPVPAPGEVVVRVAAVEVSRTRDLGTRSGKHPFSQAVRLPHVLGGHCSGTVVGAGDGVPRDLVGRRVAVMGHHTCGHCASCRSGADEACGGLRLLGIHRWGSYAQYTSMPQECVHPVPDDLDLYDAAAMAATGPVGLTQLRRARLQAGDSIVLPGATGALARTIIALTRKLDVRVIGLSRSVTGRAENLVVLDAGREDLADAVLAAAGGPPAAAIDNVCAPDTFERYFPVLAGGARIVVSGAIGYPALPVLNVPARELYSRNLSLLGVRSHSAAVATEFWQLVRDGFRLDVETVRAHPLSDAATVHTKIADGVLTGHNVLVPPTAADRQEVPE</sequence>
<dbReference type="SUPFAM" id="SSF50129">
    <property type="entry name" value="GroES-like"/>
    <property type="match status" value="1"/>
</dbReference>
<dbReference type="PANTHER" id="PTHR42940">
    <property type="entry name" value="ALCOHOL DEHYDROGENASE 1-RELATED"/>
    <property type="match status" value="1"/>
</dbReference>
<evidence type="ECO:0000256" key="6">
    <source>
        <dbReference type="ARBA" id="ARBA00023002"/>
    </source>
</evidence>
<evidence type="ECO:0000256" key="5">
    <source>
        <dbReference type="ARBA" id="ARBA00022833"/>
    </source>
</evidence>
<dbReference type="InterPro" id="IPR036291">
    <property type="entry name" value="NAD(P)-bd_dom_sf"/>
</dbReference>
<accession>A0A9X2LQT0</accession>
<dbReference type="AlphaFoldDB" id="A0A9X2LQT0"/>
<feature type="domain" description="Enoyl reductase (ER)" evidence="9">
    <location>
        <begin position="20"/>
        <end position="351"/>
    </location>
</feature>
<keyword evidence="5" id="KW-0862">Zinc</keyword>
<evidence type="ECO:0000256" key="8">
    <source>
        <dbReference type="ARBA" id="ARBA00049243"/>
    </source>
</evidence>
<comment type="catalytic activity">
    <reaction evidence="8">
        <text>a primary alcohol + NAD(+) = an aldehyde + NADH + H(+)</text>
        <dbReference type="Rhea" id="RHEA:10736"/>
        <dbReference type="ChEBI" id="CHEBI:15378"/>
        <dbReference type="ChEBI" id="CHEBI:15734"/>
        <dbReference type="ChEBI" id="CHEBI:17478"/>
        <dbReference type="ChEBI" id="CHEBI:57540"/>
        <dbReference type="ChEBI" id="CHEBI:57945"/>
        <dbReference type="EC" id="1.1.1.1"/>
    </reaction>
</comment>
<dbReference type="GO" id="GO:0004022">
    <property type="term" value="F:alcohol dehydrogenase (NAD+) activity"/>
    <property type="evidence" value="ECO:0007669"/>
    <property type="project" value="UniProtKB-EC"/>
</dbReference>
<dbReference type="RefSeq" id="WP_257630036.1">
    <property type="nucleotide sequence ID" value="NZ_JANIIC010000004.1"/>
</dbReference>
<evidence type="ECO:0000256" key="3">
    <source>
        <dbReference type="ARBA" id="ARBA00013190"/>
    </source>
</evidence>
<dbReference type="EMBL" id="JANIIC010000004">
    <property type="protein sequence ID" value="MCQ8828560.1"/>
    <property type="molecule type" value="Genomic_DNA"/>
</dbReference>
<dbReference type="EC" id="1.1.1.1" evidence="3"/>
<dbReference type="InterPro" id="IPR020843">
    <property type="entry name" value="ER"/>
</dbReference>
<dbReference type="SUPFAM" id="SSF51735">
    <property type="entry name" value="NAD(P)-binding Rossmann-fold domains"/>
    <property type="match status" value="1"/>
</dbReference>
<dbReference type="SMART" id="SM00829">
    <property type="entry name" value="PKS_ER"/>
    <property type="match status" value="1"/>
</dbReference>
<comment type="caution">
    <text evidence="10">The sequence shown here is derived from an EMBL/GenBank/DDBJ whole genome shotgun (WGS) entry which is preliminary data.</text>
</comment>
<keyword evidence="4" id="KW-0479">Metal-binding</keyword>
<comment type="catalytic activity">
    <reaction evidence="7">
        <text>a secondary alcohol + NAD(+) = a ketone + NADH + H(+)</text>
        <dbReference type="Rhea" id="RHEA:10740"/>
        <dbReference type="ChEBI" id="CHEBI:15378"/>
        <dbReference type="ChEBI" id="CHEBI:17087"/>
        <dbReference type="ChEBI" id="CHEBI:35681"/>
        <dbReference type="ChEBI" id="CHEBI:57540"/>
        <dbReference type="ChEBI" id="CHEBI:57945"/>
        <dbReference type="EC" id="1.1.1.1"/>
    </reaction>
</comment>
<keyword evidence="11" id="KW-1185">Reference proteome</keyword>
<dbReference type="InterPro" id="IPR013154">
    <property type="entry name" value="ADH-like_N"/>
</dbReference>
<name>A0A9X2LQT0_STRMQ</name>
<dbReference type="GO" id="GO:0046872">
    <property type="term" value="F:metal ion binding"/>
    <property type="evidence" value="ECO:0007669"/>
    <property type="project" value="UniProtKB-KW"/>
</dbReference>
<evidence type="ECO:0000256" key="7">
    <source>
        <dbReference type="ARBA" id="ARBA00049164"/>
    </source>
</evidence>
<evidence type="ECO:0000256" key="2">
    <source>
        <dbReference type="ARBA" id="ARBA00008072"/>
    </source>
</evidence>
<dbReference type="Pfam" id="PF08240">
    <property type="entry name" value="ADH_N"/>
    <property type="match status" value="1"/>
</dbReference>
<comment type="similarity">
    <text evidence="2">Belongs to the zinc-containing alcohol dehydrogenase family.</text>
</comment>
<protein>
    <recommendedName>
        <fullName evidence="3">alcohol dehydrogenase</fullName>
        <ecNumber evidence="3">1.1.1.1</ecNumber>
    </recommendedName>
</protein>
<dbReference type="InterPro" id="IPR011032">
    <property type="entry name" value="GroES-like_sf"/>
</dbReference>
<evidence type="ECO:0000256" key="4">
    <source>
        <dbReference type="ARBA" id="ARBA00022723"/>
    </source>
</evidence>
<gene>
    <name evidence="10" type="ORF">NQU54_05565</name>
</gene>
<evidence type="ECO:0000313" key="11">
    <source>
        <dbReference type="Proteomes" id="UP001142400"/>
    </source>
</evidence>
<dbReference type="Proteomes" id="UP001142400">
    <property type="component" value="Unassembled WGS sequence"/>
</dbReference>
<organism evidence="10 11">
    <name type="scientific">Streptomyces malaysiensis subsp. samsunensis</name>
    <dbReference type="NCBI Taxonomy" id="459658"/>
    <lineage>
        <taxon>Bacteria</taxon>
        <taxon>Bacillati</taxon>
        <taxon>Actinomycetota</taxon>
        <taxon>Actinomycetes</taxon>
        <taxon>Kitasatosporales</taxon>
        <taxon>Streptomycetaceae</taxon>
        <taxon>Streptomyces</taxon>
        <taxon>Streptomyces violaceusniger group</taxon>
    </lineage>
</organism>
<keyword evidence="6" id="KW-0560">Oxidoreductase</keyword>
<evidence type="ECO:0000313" key="10">
    <source>
        <dbReference type="EMBL" id="MCQ8828560.1"/>
    </source>
</evidence>
<comment type="cofactor">
    <cofactor evidence="1">
        <name>Zn(2+)</name>
        <dbReference type="ChEBI" id="CHEBI:29105"/>
    </cofactor>
</comment>
<dbReference type="Gene3D" id="3.90.180.10">
    <property type="entry name" value="Medium-chain alcohol dehydrogenases, catalytic domain"/>
    <property type="match status" value="1"/>
</dbReference>
<reference evidence="10" key="1">
    <citation type="submission" date="2022-06" db="EMBL/GenBank/DDBJ databases">
        <title>WGS of actinobacteria.</title>
        <authorList>
            <person name="Thawai C."/>
        </authorList>
    </citation>
    <scope>NUCLEOTIDE SEQUENCE</scope>
    <source>
        <strain evidence="10">DSM 42010</strain>
    </source>
</reference>
<proteinExistence type="inferred from homology"/>
<dbReference type="PANTHER" id="PTHR42940:SF8">
    <property type="entry name" value="VACUOLAR PROTEIN SORTING-ASSOCIATED PROTEIN 11"/>
    <property type="match status" value="1"/>
</dbReference>
<dbReference type="GO" id="GO:0005737">
    <property type="term" value="C:cytoplasm"/>
    <property type="evidence" value="ECO:0007669"/>
    <property type="project" value="TreeGrafter"/>
</dbReference>
<evidence type="ECO:0000259" key="9">
    <source>
        <dbReference type="SMART" id="SM00829"/>
    </source>
</evidence>
<evidence type="ECO:0000256" key="1">
    <source>
        <dbReference type="ARBA" id="ARBA00001947"/>
    </source>
</evidence>